<comment type="caution">
    <text evidence="1">The sequence shown here is derived from an EMBL/GenBank/DDBJ whole genome shotgun (WGS) entry which is preliminary data.</text>
</comment>
<organism evidence="1 2">
    <name type="scientific">Plastoroseomonas hellenica</name>
    <dbReference type="NCBI Taxonomy" id="2687306"/>
    <lineage>
        <taxon>Bacteria</taxon>
        <taxon>Pseudomonadati</taxon>
        <taxon>Pseudomonadota</taxon>
        <taxon>Alphaproteobacteria</taxon>
        <taxon>Acetobacterales</taxon>
        <taxon>Acetobacteraceae</taxon>
        <taxon>Plastoroseomonas</taxon>
    </lineage>
</organism>
<evidence type="ECO:0000313" key="2">
    <source>
        <dbReference type="Proteomes" id="UP001196870"/>
    </source>
</evidence>
<gene>
    <name evidence="1" type="ORF">GXW71_33800</name>
</gene>
<dbReference type="Proteomes" id="UP001196870">
    <property type="component" value="Unassembled WGS sequence"/>
</dbReference>
<reference evidence="2" key="1">
    <citation type="journal article" date="2021" name="Syst. Appl. Microbiol.">
        <title>Roseomonas hellenica sp. nov., isolated from roots of wild-growing Alkanna tinctoria.</title>
        <authorList>
            <person name="Rat A."/>
            <person name="Naranjo H.D."/>
            <person name="Lebbe L."/>
            <person name="Cnockaert M."/>
            <person name="Krigas N."/>
            <person name="Grigoriadou K."/>
            <person name="Maloupa E."/>
            <person name="Willems A."/>
        </authorList>
    </citation>
    <scope>NUCLEOTIDE SEQUENCE [LARGE SCALE GENOMIC DNA]</scope>
    <source>
        <strain evidence="2">LMG 31523</strain>
    </source>
</reference>
<protein>
    <submittedName>
        <fullName evidence="1">Uncharacterized protein</fullName>
    </submittedName>
</protein>
<proteinExistence type="predicted"/>
<accession>A0ABS5F9Y6</accession>
<sequence>MTTRPRLHLSDLRPGSRYEDGYVDAQIEAHDWPSEAILAHLWGRMTQVRVPAADWSWGVVDGLTDLLMRRTQPARPAD</sequence>
<name>A0ABS5F9Y6_9PROT</name>
<dbReference type="RefSeq" id="WP_211858352.1">
    <property type="nucleotide sequence ID" value="NZ_JAAGBB010000103.1"/>
</dbReference>
<evidence type="ECO:0000313" key="1">
    <source>
        <dbReference type="EMBL" id="MBR0669373.1"/>
    </source>
</evidence>
<keyword evidence="2" id="KW-1185">Reference proteome</keyword>
<dbReference type="EMBL" id="JAAGBB010000103">
    <property type="protein sequence ID" value="MBR0669373.1"/>
    <property type="molecule type" value="Genomic_DNA"/>
</dbReference>